<dbReference type="EMBL" id="JAEHOC010000013">
    <property type="protein sequence ID" value="KAG2436301.1"/>
    <property type="molecule type" value="Genomic_DNA"/>
</dbReference>
<feature type="transmembrane region" description="Helical" evidence="2">
    <location>
        <begin position="1152"/>
        <end position="1173"/>
    </location>
</feature>
<dbReference type="OrthoDB" id="551335at2759"/>
<organism evidence="3 4">
    <name type="scientific">Chlamydomonas incerta</name>
    <dbReference type="NCBI Taxonomy" id="51695"/>
    <lineage>
        <taxon>Eukaryota</taxon>
        <taxon>Viridiplantae</taxon>
        <taxon>Chlorophyta</taxon>
        <taxon>core chlorophytes</taxon>
        <taxon>Chlorophyceae</taxon>
        <taxon>CS clade</taxon>
        <taxon>Chlamydomonadales</taxon>
        <taxon>Chlamydomonadaceae</taxon>
        <taxon>Chlamydomonas</taxon>
    </lineage>
</organism>
<comment type="caution">
    <text evidence="3">The sequence shown here is derived from an EMBL/GenBank/DDBJ whole genome shotgun (WGS) entry which is preliminary data.</text>
</comment>
<sequence length="1317" mass="132923">MASLVTGAGAGAQALFPLGVLALALVALAIAALYLRFKVHGDANCSGQCTGANEAKLFDVARGKEEALDTSAQIAQSANDDCVAGSLSWGSDSEDFTPSELLLPTGVYGDLTPADSARLLCCVESPLPQHRLARTAPHGVSSRTPLGAALGPTPDAGSASPPLPLAPVPPYSSFIKYRTWFAKLPGYDPSQLTPGWQERLRLLLIALNGDGADGACTGGGRGDGADAAAPAGEAAQQPCEGSRDLQHGTRRRREDAVAADVAAVAARAGSPQGQQPRRRAAASQAAAAAAVAASGRPPRPRSVRVAGMYVREGCIELLLEEELEDWQREWEWGSGLSTESEPEANRSAEAVEAPPPRLLLLPPDAELQLAAAAPPPQASPPPQAGEPQAGCWCSGVGAVADVGTAGAGAAGEGSNADRLFPGFDISRWLAAAAAAPSGSCSQSAGGNSGNSQCSNGTEGNTASSTSVPRRLLAGFLPDAAPVAASVDDDTGPVDANLDRRLPVAQALSVGALAQRGWEQEQEQEQAVGEAEGPFLLRGHLAGSAAGDADRTRTLVAVGVSRAAAGAAGSSGGGGGGAGGGGGEAVLNESELIAAIVTALVGQRDEADRRRRQQERQPLPPVPPAVVAPSGATTAGGAAEGAQAWAVAGPVAPPPRVSPAAAAELLAGCPLGAVTVGPRVLLVAPPPLPSLLAAQVQQRPAPAGPQGGRHPSSELQPQSASPSSAPPLLPLPRAHSASSLPLRQRLRLACYPVRRRPVAAVGAAAAAAALVPAAARPAELDTRGLQVHVRSRGAYLRCGVSWLQATGARGGDVVAAAAAGRGGRPQVAEMELQEPHLQPGVAMLDVRWCGVPCAAVPLVLTSDPALARELAMAAAAWPRSAEELDALLLDFGTWEFYVADMSAMAAALAEAAAAEAPAPLPRMPPPAPLVVTLGRHLLGYATAAGWRRVAARLRADLSWMGLGEVVAEVAAAERPVTGAGQAPAHAADAAEPGPAQPCGDVSPGADTEGGAQLEVPGEVTGAAPAGLGLRGGRGKGTLAAADGAHDGGVTCESGNSAAAAAGSAGAGISRVCAGADQSLNDCDGGHKGTAGAEVGVEEEARAFHRFADAVALQQGHMRYFDVACMLLLGLRTLAQADTAAASSSTATAPPPPAAGSVLLVLVVSTFAGVLSMLARPLLSAPGWEVLERRCRLLRYYCYAAAKAMVFAGVGSPPGVSAYLLTPGMLLLEGVMVSWGSAVRPREGMLALLAMNLATFAQIAQKLSHERNGAAAGDGILSVFSDRAAVVSAALVAGRTLLAGVATNLVFNAYVRRLYNRRR</sequence>
<reference evidence="3" key="1">
    <citation type="journal article" date="2020" name="bioRxiv">
        <title>Comparative genomics of Chlamydomonas.</title>
        <authorList>
            <person name="Craig R.J."/>
            <person name="Hasan A.R."/>
            <person name="Ness R.W."/>
            <person name="Keightley P.D."/>
        </authorList>
    </citation>
    <scope>NUCLEOTIDE SEQUENCE</scope>
    <source>
        <strain evidence="3">SAG 7.73</strain>
    </source>
</reference>
<feature type="region of interest" description="Disordered" evidence="1">
    <location>
        <begin position="437"/>
        <end position="466"/>
    </location>
</feature>
<feature type="compositionally biased region" description="Basic and acidic residues" evidence="1">
    <location>
        <begin position="241"/>
        <end position="250"/>
    </location>
</feature>
<feature type="compositionally biased region" description="Low complexity" evidence="1">
    <location>
        <begin position="225"/>
        <end position="235"/>
    </location>
</feature>
<evidence type="ECO:0000256" key="2">
    <source>
        <dbReference type="SAM" id="Phobius"/>
    </source>
</evidence>
<feature type="region of interest" description="Disordered" evidence="1">
    <location>
        <begin position="694"/>
        <end position="735"/>
    </location>
</feature>
<feature type="compositionally biased region" description="Polar residues" evidence="1">
    <location>
        <begin position="457"/>
        <end position="466"/>
    </location>
</feature>
<name>A0A835W5B2_CHLIN</name>
<keyword evidence="2" id="KW-0472">Membrane</keyword>
<keyword evidence="4" id="KW-1185">Reference proteome</keyword>
<keyword evidence="2" id="KW-1133">Transmembrane helix</keyword>
<evidence type="ECO:0000256" key="1">
    <source>
        <dbReference type="SAM" id="MobiDB-lite"/>
    </source>
</evidence>
<proteinExistence type="predicted"/>
<protein>
    <submittedName>
        <fullName evidence="3">Uncharacterized protein</fullName>
    </submittedName>
</protein>
<feature type="transmembrane region" description="Helical" evidence="2">
    <location>
        <begin position="1282"/>
        <end position="1309"/>
    </location>
</feature>
<feature type="compositionally biased region" description="Low complexity" evidence="1">
    <location>
        <begin position="712"/>
        <end position="722"/>
    </location>
</feature>
<feature type="region of interest" description="Disordered" evidence="1">
    <location>
        <begin position="603"/>
        <end position="638"/>
    </location>
</feature>
<feature type="compositionally biased region" description="Low complexity" evidence="1">
    <location>
        <begin position="977"/>
        <end position="996"/>
    </location>
</feature>
<feature type="compositionally biased region" description="Low complexity" evidence="1">
    <location>
        <begin position="626"/>
        <end position="638"/>
    </location>
</feature>
<keyword evidence="2" id="KW-0812">Transmembrane</keyword>
<feature type="region of interest" description="Disordered" evidence="1">
    <location>
        <begin position="221"/>
        <end position="250"/>
    </location>
</feature>
<feature type="region of interest" description="Disordered" evidence="1">
    <location>
        <begin position="977"/>
        <end position="1011"/>
    </location>
</feature>
<dbReference type="Proteomes" id="UP000650467">
    <property type="component" value="Unassembled WGS sequence"/>
</dbReference>
<feature type="compositionally biased region" description="Low complexity" evidence="1">
    <location>
        <begin position="437"/>
        <end position="456"/>
    </location>
</feature>
<gene>
    <name evidence="3" type="ORF">HXX76_006612</name>
</gene>
<accession>A0A835W5B2</accession>
<evidence type="ECO:0000313" key="3">
    <source>
        <dbReference type="EMBL" id="KAG2436301.1"/>
    </source>
</evidence>
<feature type="transmembrane region" description="Helical" evidence="2">
    <location>
        <begin position="1194"/>
        <end position="1210"/>
    </location>
</feature>
<evidence type="ECO:0000313" key="4">
    <source>
        <dbReference type="Proteomes" id="UP000650467"/>
    </source>
</evidence>
<feature type="region of interest" description="Disordered" evidence="1">
    <location>
        <begin position="135"/>
        <end position="160"/>
    </location>
</feature>